<dbReference type="EMBL" id="CCKJ01000032">
    <property type="protein sequence ID" value="CDT65181.1"/>
    <property type="molecule type" value="Genomic_DNA"/>
</dbReference>
<reference evidence="1 2" key="1">
    <citation type="submission" date="2014-06" db="EMBL/GenBank/DDBJ databases">
        <authorList>
            <person name="Le Roux F."/>
        </authorList>
    </citation>
    <scope>NUCLEOTIDE SEQUENCE [LARGE SCALE GENOMIC DNA]</scope>
    <source>
        <strain evidence="1 2">J2-31</strain>
    </source>
</reference>
<comment type="caution">
    <text evidence="1">The sequence shown here is derived from an EMBL/GenBank/DDBJ whole genome shotgun (WGS) entry which is preliminary data.</text>
</comment>
<keyword evidence="2" id="KW-1185">Reference proteome</keyword>
<name>A0AA86WY80_9VIBR</name>
<dbReference type="Proteomes" id="UP000041625">
    <property type="component" value="Unassembled WGS sequence"/>
</dbReference>
<gene>
    <name evidence="1" type="ORF">VCR31J2_1270832</name>
</gene>
<accession>A0AA86WY80</accession>
<protein>
    <submittedName>
        <fullName evidence="1">Uncharacterized protein</fullName>
    </submittedName>
</protein>
<organism evidence="1 2">
    <name type="scientific">Vibrio coralliirubri</name>
    <dbReference type="NCBI Taxonomy" id="1516159"/>
    <lineage>
        <taxon>Bacteria</taxon>
        <taxon>Pseudomonadati</taxon>
        <taxon>Pseudomonadota</taxon>
        <taxon>Gammaproteobacteria</taxon>
        <taxon>Vibrionales</taxon>
        <taxon>Vibrionaceae</taxon>
        <taxon>Vibrio</taxon>
    </lineage>
</organism>
<evidence type="ECO:0000313" key="1">
    <source>
        <dbReference type="EMBL" id="CDT65181.1"/>
    </source>
</evidence>
<sequence length="40" mass="4640">MLPRTLATLDFEVKRSFLEFETFKLGCLRTHQPIGESCQP</sequence>
<dbReference type="AlphaFoldDB" id="A0AA86WY80"/>
<proteinExistence type="predicted"/>
<evidence type="ECO:0000313" key="2">
    <source>
        <dbReference type="Proteomes" id="UP000041625"/>
    </source>
</evidence>